<dbReference type="EMBL" id="KE356561">
    <property type="protein sequence ID" value="ERG96263.1"/>
    <property type="molecule type" value="Genomic_DNA"/>
</dbReference>
<evidence type="ECO:0000313" key="2">
    <source>
        <dbReference type="Proteomes" id="UP000030710"/>
    </source>
</evidence>
<dbReference type="Proteomes" id="UP000030710">
    <property type="component" value="Unassembled WGS sequence"/>
</dbReference>
<organism evidence="1 2">
    <name type="scientific">Haloquadratum walsbyi J07HQW2</name>
    <dbReference type="NCBI Taxonomy" id="1238425"/>
    <lineage>
        <taxon>Archaea</taxon>
        <taxon>Methanobacteriati</taxon>
        <taxon>Methanobacteriota</taxon>
        <taxon>Stenosarchaea group</taxon>
        <taxon>Halobacteria</taxon>
        <taxon>Halobacteriales</taxon>
        <taxon>Haloferacaceae</taxon>
        <taxon>Haloquadratum</taxon>
    </lineage>
</organism>
<dbReference type="HOGENOM" id="CLU_2985647_0_0_2"/>
<dbReference type="AlphaFoldDB" id="U1NHB0"/>
<sequence>MYGSQYLMSNHDCVHYAAFISALLYYDIGRVKNHRPSEAFHIPVEHETILHYIKFIR</sequence>
<reference evidence="1 2" key="1">
    <citation type="journal article" date="2013" name="PLoS ONE">
        <title>Assembly-driven community genomics of a hypersaline microbial ecosystem.</title>
        <authorList>
            <person name="Podell S."/>
            <person name="Ugalde J.A."/>
            <person name="Narasingarao P."/>
            <person name="Banfield J.F."/>
            <person name="Heidelberg K.B."/>
            <person name="Allen E.E."/>
        </authorList>
    </citation>
    <scope>NUCLEOTIDE SEQUENCE [LARGE SCALE GENOMIC DNA]</scope>
    <source>
        <strain evidence="2">J07HQW2</strain>
    </source>
</reference>
<accession>U1NHB0</accession>
<proteinExistence type="predicted"/>
<protein>
    <submittedName>
        <fullName evidence="1">Uncharacterized protein</fullName>
    </submittedName>
</protein>
<gene>
    <name evidence="1" type="ORF">J07HQW2_02738</name>
</gene>
<name>U1NHB0_9EURY</name>
<evidence type="ECO:0000313" key="1">
    <source>
        <dbReference type="EMBL" id="ERG96263.1"/>
    </source>
</evidence>